<evidence type="ECO:0000259" key="2">
    <source>
        <dbReference type="PROSITE" id="PS51898"/>
    </source>
</evidence>
<reference evidence="3" key="1">
    <citation type="journal article" date="2020" name="mSystems">
        <title>Genome- and Community-Level Interaction Insights into Carbon Utilization and Element Cycling Functions of Hydrothermarchaeota in Hydrothermal Sediment.</title>
        <authorList>
            <person name="Zhou Z."/>
            <person name="Liu Y."/>
            <person name="Xu W."/>
            <person name="Pan J."/>
            <person name="Luo Z.H."/>
            <person name="Li M."/>
        </authorList>
    </citation>
    <scope>NUCLEOTIDE SEQUENCE [LARGE SCALE GENOMIC DNA]</scope>
    <source>
        <strain evidence="3">SpSt-82</strain>
    </source>
</reference>
<organism evidence="3">
    <name type="scientific">Candidatus Caldatribacterium saccharofermentans</name>
    <dbReference type="NCBI Taxonomy" id="1454753"/>
    <lineage>
        <taxon>Bacteria</taxon>
        <taxon>Pseudomonadati</taxon>
        <taxon>Atribacterota</taxon>
        <taxon>Atribacteria</taxon>
        <taxon>Atribacterales</taxon>
        <taxon>Candidatus Caldatribacteriaceae</taxon>
        <taxon>Candidatus Caldatribacterium</taxon>
    </lineage>
</organism>
<dbReference type="CDD" id="cd00397">
    <property type="entry name" value="DNA_BRE_C"/>
    <property type="match status" value="1"/>
</dbReference>
<accession>A0A7V4WKD9</accession>
<dbReference type="InterPro" id="IPR002104">
    <property type="entry name" value="Integrase_catalytic"/>
</dbReference>
<evidence type="ECO:0000256" key="1">
    <source>
        <dbReference type="ARBA" id="ARBA00023172"/>
    </source>
</evidence>
<feature type="domain" description="Tyr recombinase" evidence="2">
    <location>
        <begin position="1"/>
        <end position="86"/>
    </location>
</feature>
<dbReference type="SUPFAM" id="SSF56349">
    <property type="entry name" value="DNA breaking-rejoining enzymes"/>
    <property type="match status" value="1"/>
</dbReference>
<name>A0A7V4WKD9_9BACT</name>
<proteinExistence type="predicted"/>
<dbReference type="GO" id="GO:0015074">
    <property type="term" value="P:DNA integration"/>
    <property type="evidence" value="ECO:0007669"/>
    <property type="project" value="InterPro"/>
</dbReference>
<dbReference type="AlphaFoldDB" id="A0A7V4WKD9"/>
<dbReference type="InterPro" id="IPR013762">
    <property type="entry name" value="Integrase-like_cat_sf"/>
</dbReference>
<dbReference type="GO" id="GO:0003677">
    <property type="term" value="F:DNA binding"/>
    <property type="evidence" value="ECO:0007669"/>
    <property type="project" value="InterPro"/>
</dbReference>
<dbReference type="EMBL" id="DTIY01000036">
    <property type="protein sequence ID" value="HGY39245.1"/>
    <property type="molecule type" value="Genomic_DNA"/>
</dbReference>
<dbReference type="Gene3D" id="1.10.443.10">
    <property type="entry name" value="Intergrase catalytic core"/>
    <property type="match status" value="1"/>
</dbReference>
<gene>
    <name evidence="3" type="ORF">ENW11_05500</name>
</gene>
<dbReference type="InterPro" id="IPR011010">
    <property type="entry name" value="DNA_brk_join_enz"/>
</dbReference>
<keyword evidence="1" id="KW-0233">DNA recombination</keyword>
<comment type="caution">
    <text evidence="3">The sequence shown here is derived from an EMBL/GenBank/DDBJ whole genome shotgun (WGS) entry which is preliminary data.</text>
</comment>
<dbReference type="GO" id="GO:0006310">
    <property type="term" value="P:DNA recombination"/>
    <property type="evidence" value="ECO:0007669"/>
    <property type="project" value="UniProtKB-KW"/>
</dbReference>
<dbReference type="Pfam" id="PF00589">
    <property type="entry name" value="Phage_integrase"/>
    <property type="match status" value="1"/>
</dbReference>
<sequence length="279" mass="30500">MVGVPASFGFEGKELSVEAFSRRLRKYSRKTGYPVTPYDLHHSFAILFLRGGGNVFALQRTLGHADLSMTKRYLALTHEDLCREHERATPVNLLVKKRMGGVSPCPPRGAGALLYSRHTWVAGRTCTHRRALGADVVPFPLLVRLLRPGVTPVGRLGVAGEPHLLPVRPPVNGACGVRLRVTPEICGQVEFADGELDVGFGTASIFLIIHPFHKGVVAVPRTYVEDDDVVGERSPSLFDPLPTGRGIEKGTRFDHLTGIRLPLLFPLPPQRPPHALPEG</sequence>
<protein>
    <submittedName>
        <fullName evidence="3">Site-specific integrase</fullName>
    </submittedName>
</protein>
<dbReference type="PROSITE" id="PS51898">
    <property type="entry name" value="TYR_RECOMBINASE"/>
    <property type="match status" value="1"/>
</dbReference>
<evidence type="ECO:0000313" key="3">
    <source>
        <dbReference type="EMBL" id="HGY39245.1"/>
    </source>
</evidence>